<dbReference type="CDD" id="cd00839">
    <property type="entry name" value="MPP_PAPs"/>
    <property type="match status" value="1"/>
</dbReference>
<dbReference type="Gene3D" id="3.60.21.10">
    <property type="match status" value="1"/>
</dbReference>
<dbReference type="InterPro" id="IPR004843">
    <property type="entry name" value="Calcineurin-like_PHP"/>
</dbReference>
<proteinExistence type="inferred from homology"/>
<evidence type="ECO:0000259" key="4">
    <source>
        <dbReference type="Pfam" id="PF00149"/>
    </source>
</evidence>
<accession>A0AAN7U6B4</accession>
<evidence type="ECO:0000313" key="7">
    <source>
        <dbReference type="EMBL" id="KAK5580708.1"/>
    </source>
</evidence>
<evidence type="ECO:0000259" key="6">
    <source>
        <dbReference type="Pfam" id="PF16656"/>
    </source>
</evidence>
<evidence type="ECO:0000256" key="2">
    <source>
        <dbReference type="ARBA" id="ARBA00023180"/>
    </source>
</evidence>
<dbReference type="SUPFAM" id="SSF49363">
    <property type="entry name" value="Purple acid phosphatase, N-terminal domain"/>
    <property type="match status" value="1"/>
</dbReference>
<dbReference type="SUPFAM" id="SSF56300">
    <property type="entry name" value="Metallo-dependent phosphatases"/>
    <property type="match status" value="1"/>
</dbReference>
<dbReference type="Pfam" id="PF16656">
    <property type="entry name" value="Pur_ac_phosph_N"/>
    <property type="match status" value="1"/>
</dbReference>
<dbReference type="EC" id="3.1.3.2" evidence="3"/>
<dbReference type="InterPro" id="IPR015914">
    <property type="entry name" value="PAPs_N"/>
</dbReference>
<comment type="catalytic activity">
    <reaction evidence="3">
        <text>a phosphate monoester + H2O = an alcohol + phosphate</text>
        <dbReference type="Rhea" id="RHEA:15017"/>
        <dbReference type="ChEBI" id="CHEBI:15377"/>
        <dbReference type="ChEBI" id="CHEBI:30879"/>
        <dbReference type="ChEBI" id="CHEBI:43474"/>
        <dbReference type="ChEBI" id="CHEBI:67140"/>
        <dbReference type="EC" id="3.1.3.2"/>
    </reaction>
</comment>
<dbReference type="Pfam" id="PF14008">
    <property type="entry name" value="Metallophos_C"/>
    <property type="match status" value="1"/>
</dbReference>
<name>A0AAN7U6B4_9MYCE</name>
<sequence>MECGKSLILFKLMDNLVFSQSQIESIKISFTKYSKNSLRITWNSIDLIQGPLILFSTELFEPENYASSESIIASSAETVFYETSGFHSLTYTGLMTDLLESSTYFYSVGDKVTNEWSQIFNITTRSDINTPMDQIIPFTSAWFGDMGYIDGHSLDSDWYTVINLKSISNQLSFVTHVGDIAYADLTLDSKYAGNETIWNNFLSSVNPLTSTLPYMTCPGNHDSFGDEFSVYAKTWQMPTEHHSDHWYSYDYNGVHFTSISSEDSFIPFSDQHSWIENDLKQYRNSNPNGWLVMYSHRPFYCNAKFGWCNEEDEKSGKRLYVDSLEYLLYKYNVDLFISGHCHAYEKSSPVYKNKVMGSYQDPKATVHVVIGTGGNKGGQLEEWYELQPWTNGFKSSLNGYGLLNVLNSTTLKWEFIANINNSLIDEFYLTKVHSYTLKNYDNGQFFEVASGPEISKNYQVSKHQLLIFKLIKDEGDSLATSFSITSEGLPENIIFYSTFRDEIASEENSNKTESITPLGYSLCLPNVFSFSIKVNNFISGGDLNISIQGNPDDSKCHRNSPVHKESDNIVLFSSSSMEIVLQSDGNLKISGETVEFSGDTVKLSGKTVTFSDSDMLVGKNIHHKTSSASTTFVNRILIFSIVILLTFQLKI</sequence>
<keyword evidence="3" id="KW-0378">Hydrolase</keyword>
<organism evidence="7 8">
    <name type="scientific">Dictyostelium firmibasis</name>
    <dbReference type="NCBI Taxonomy" id="79012"/>
    <lineage>
        <taxon>Eukaryota</taxon>
        <taxon>Amoebozoa</taxon>
        <taxon>Evosea</taxon>
        <taxon>Eumycetozoa</taxon>
        <taxon>Dictyostelia</taxon>
        <taxon>Dictyosteliales</taxon>
        <taxon>Dictyosteliaceae</taxon>
        <taxon>Dictyostelium</taxon>
    </lineage>
</organism>
<dbReference type="AlphaFoldDB" id="A0AAN7U6B4"/>
<feature type="domain" description="Calcineurin-like phosphoesterase" evidence="4">
    <location>
        <begin position="144"/>
        <end position="344"/>
    </location>
</feature>
<keyword evidence="2" id="KW-0325">Glycoprotein</keyword>
<evidence type="ECO:0000256" key="1">
    <source>
        <dbReference type="ARBA" id="ARBA00022729"/>
    </source>
</evidence>
<dbReference type="Proteomes" id="UP001344447">
    <property type="component" value="Unassembled WGS sequence"/>
</dbReference>
<dbReference type="InterPro" id="IPR041792">
    <property type="entry name" value="MPP_PAP"/>
</dbReference>
<reference evidence="7 8" key="1">
    <citation type="submission" date="2023-11" db="EMBL/GenBank/DDBJ databases">
        <title>Dfirmibasis_genome.</title>
        <authorList>
            <person name="Edelbroek B."/>
            <person name="Kjellin J."/>
            <person name="Jerlstrom-Hultqvist J."/>
            <person name="Soderbom F."/>
        </authorList>
    </citation>
    <scope>NUCLEOTIDE SEQUENCE [LARGE SCALE GENOMIC DNA]</scope>
    <source>
        <strain evidence="7 8">TNS-C-14</strain>
    </source>
</reference>
<keyword evidence="8" id="KW-1185">Reference proteome</keyword>
<dbReference type="EMBL" id="JAVFKY010000002">
    <property type="protein sequence ID" value="KAK5580708.1"/>
    <property type="molecule type" value="Genomic_DNA"/>
</dbReference>
<dbReference type="GO" id="GO:0003993">
    <property type="term" value="F:acid phosphatase activity"/>
    <property type="evidence" value="ECO:0007669"/>
    <property type="project" value="UniProtKB-EC"/>
</dbReference>
<dbReference type="PANTHER" id="PTHR45867:SF10">
    <property type="entry name" value="PURPLE ACID PHOSPHATASE"/>
    <property type="match status" value="1"/>
</dbReference>
<dbReference type="GO" id="GO:0046872">
    <property type="term" value="F:metal ion binding"/>
    <property type="evidence" value="ECO:0007669"/>
    <property type="project" value="InterPro"/>
</dbReference>
<keyword evidence="1" id="KW-0732">Signal</keyword>
<evidence type="ECO:0000313" key="8">
    <source>
        <dbReference type="Proteomes" id="UP001344447"/>
    </source>
</evidence>
<gene>
    <name evidence="7" type="ORF">RB653_000732</name>
</gene>
<feature type="domain" description="Purple acid phosphatase C-terminal" evidence="5">
    <location>
        <begin position="364"/>
        <end position="426"/>
    </location>
</feature>
<protein>
    <recommendedName>
        <fullName evidence="3">Purple acid phosphatase</fullName>
        <ecNumber evidence="3">3.1.3.2</ecNumber>
    </recommendedName>
</protein>
<evidence type="ECO:0000259" key="5">
    <source>
        <dbReference type="Pfam" id="PF14008"/>
    </source>
</evidence>
<comment type="similarity">
    <text evidence="3">Belongs to the metallophosphoesterase superfamily. Purple acid phosphatase family.</text>
</comment>
<dbReference type="Pfam" id="PF00149">
    <property type="entry name" value="Metallophos"/>
    <property type="match status" value="1"/>
</dbReference>
<dbReference type="PANTHER" id="PTHR45867">
    <property type="entry name" value="PURPLE ACID PHOSPHATASE"/>
    <property type="match status" value="1"/>
</dbReference>
<evidence type="ECO:0000256" key="3">
    <source>
        <dbReference type="RuleBase" id="RU361203"/>
    </source>
</evidence>
<dbReference type="InterPro" id="IPR029052">
    <property type="entry name" value="Metallo-depent_PP-like"/>
</dbReference>
<dbReference type="Gene3D" id="2.60.40.380">
    <property type="entry name" value="Purple acid phosphatase-like, N-terminal"/>
    <property type="match status" value="1"/>
</dbReference>
<feature type="domain" description="Purple acid phosphatase N-terminal" evidence="6">
    <location>
        <begin position="24"/>
        <end position="124"/>
    </location>
</feature>
<dbReference type="InterPro" id="IPR008963">
    <property type="entry name" value="Purple_acid_Pase-like_N"/>
</dbReference>
<comment type="caution">
    <text evidence="7">The sequence shown here is derived from an EMBL/GenBank/DDBJ whole genome shotgun (WGS) entry which is preliminary data.</text>
</comment>
<dbReference type="InterPro" id="IPR025733">
    <property type="entry name" value="PAPs_C"/>
</dbReference>